<dbReference type="AlphaFoldDB" id="A0AAU9DX41"/>
<reference evidence="2 3" key="1">
    <citation type="submission" date="2022-11" db="EMBL/GenBank/DDBJ databases">
        <title>Haliovirga abyssi gen. nov., sp. nov., a mesophilic fermentative bacterium isolated from the Iheya North hydrothermal field and the proposal of Haliovirgaceae fam. nov.</title>
        <authorList>
            <person name="Miyazaki U."/>
            <person name="Tame A."/>
            <person name="Miyazaki J."/>
            <person name="Takai K."/>
            <person name="Sawayama S."/>
            <person name="Kitajima M."/>
            <person name="Okamoto A."/>
            <person name="Nakagawa S."/>
        </authorList>
    </citation>
    <scope>NUCLEOTIDE SEQUENCE [LARGE SCALE GENOMIC DNA]</scope>
    <source>
        <strain evidence="2 3">IC12</strain>
    </source>
</reference>
<evidence type="ECO:0000313" key="3">
    <source>
        <dbReference type="Proteomes" id="UP001321582"/>
    </source>
</evidence>
<evidence type="ECO:0000313" key="2">
    <source>
        <dbReference type="EMBL" id="BDU50941.1"/>
    </source>
</evidence>
<protein>
    <recommendedName>
        <fullName evidence="4">DUF4747 family protein</fullName>
    </recommendedName>
</protein>
<feature type="coiled-coil region" evidence="1">
    <location>
        <begin position="135"/>
        <end position="193"/>
    </location>
</feature>
<dbReference type="EMBL" id="AP027059">
    <property type="protein sequence ID" value="BDU50941.1"/>
    <property type="molecule type" value="Genomic_DNA"/>
</dbReference>
<keyword evidence="1" id="KW-0175">Coiled coil</keyword>
<proteinExistence type="predicted"/>
<dbReference type="Proteomes" id="UP001321582">
    <property type="component" value="Chromosome"/>
</dbReference>
<organism evidence="2 3">
    <name type="scientific">Haliovirga abyssi</name>
    <dbReference type="NCBI Taxonomy" id="2996794"/>
    <lineage>
        <taxon>Bacteria</taxon>
        <taxon>Fusobacteriati</taxon>
        <taxon>Fusobacteriota</taxon>
        <taxon>Fusobacteriia</taxon>
        <taxon>Fusobacteriales</taxon>
        <taxon>Haliovirgaceae</taxon>
        <taxon>Haliovirga</taxon>
    </lineage>
</organism>
<evidence type="ECO:0000256" key="1">
    <source>
        <dbReference type="SAM" id="Coils"/>
    </source>
</evidence>
<dbReference type="KEGG" id="haby:HLVA_15100"/>
<evidence type="ECO:0008006" key="4">
    <source>
        <dbReference type="Google" id="ProtNLM"/>
    </source>
</evidence>
<dbReference type="RefSeq" id="WP_307903789.1">
    <property type="nucleotide sequence ID" value="NZ_AP027059.1"/>
</dbReference>
<name>A0AAU9DX41_9FUSO</name>
<gene>
    <name evidence="2" type="ORF">HLVA_15100</name>
</gene>
<accession>A0AAU9DX41</accession>
<sequence length="332" mass="38474">MNIKGFKYYNVANFNCTFGEENEPMLNYFDTIIYPALKSELINKSGKNKYFAFKDIEIIKFGDEYALKGCFVKKTELEIKSDLRDGQLIEKNEIYSTAPFSLFIILLSNHRLILIKNQKGSPTIKNFETHTKGIIKKYIRQENKIRKKLEKDEEKEISLLPDISLNIVAFPSKEKLRKQLEELQKINRIELKIYPLNGEVIVNDIFNSFREEIEILKANSGNVSINSPKNYDEVANLVEGTKGTAKSKILGVDKSGQSAVVSEEEYKEELIIELPEHNSEVENTNLLIEKARLSKSEMRGLSKENKDIYENNLWRIERIFNNPAFLMMLNNR</sequence>
<keyword evidence="3" id="KW-1185">Reference proteome</keyword>